<accession>A0A149U269</accession>
<evidence type="ECO:0000256" key="1">
    <source>
        <dbReference type="SAM" id="Phobius"/>
    </source>
</evidence>
<comment type="caution">
    <text evidence="2">The sequence shown here is derived from an EMBL/GenBank/DDBJ whole genome shotgun (WGS) entry which is preliminary data.</text>
</comment>
<sequence length="94" mass="10282">MSSSWLKVVARILLAVGGGYFASSAVMEIFCFLLVALGMSRSDAVTLGIMFVFVLYLCLLLWVFAETTLWRSAAVFLLLIVCGYGFSSFVAHGR</sequence>
<evidence type="ECO:0008006" key="4">
    <source>
        <dbReference type="Google" id="ProtNLM"/>
    </source>
</evidence>
<organism evidence="2 3">
    <name type="scientific">Acetobacter senegalensis</name>
    <dbReference type="NCBI Taxonomy" id="446692"/>
    <lineage>
        <taxon>Bacteria</taxon>
        <taxon>Pseudomonadati</taxon>
        <taxon>Pseudomonadota</taxon>
        <taxon>Alphaproteobacteria</taxon>
        <taxon>Acetobacterales</taxon>
        <taxon>Acetobacteraceae</taxon>
        <taxon>Acetobacter</taxon>
    </lineage>
</organism>
<evidence type="ECO:0000313" key="3">
    <source>
        <dbReference type="Proteomes" id="UP000075360"/>
    </source>
</evidence>
<feature type="transmembrane region" description="Helical" evidence="1">
    <location>
        <begin position="12"/>
        <end position="37"/>
    </location>
</feature>
<reference evidence="2 3" key="1">
    <citation type="submission" date="2015-06" db="EMBL/GenBank/DDBJ databases">
        <title>Improved classification and identification of acetic acid bacteria using matrix-assisted laser desorption/ionization time-of-flight mass spectrometry; Gluconobacter nephelii and Gluconobacter uchimurae are later heterotypic synonyms of Gluconobacter japonicus and Gluconobacter oxydans, respectively.</title>
        <authorList>
            <person name="Li L."/>
            <person name="Cleenwerck I."/>
            <person name="De Vuyst L."/>
            <person name="Vandamme P."/>
        </authorList>
    </citation>
    <scope>NUCLEOTIDE SEQUENCE [LARGE SCALE GENOMIC DNA]</scope>
    <source>
        <strain evidence="2 3">LMG 23690</strain>
    </source>
</reference>
<keyword evidence="1" id="KW-0472">Membrane</keyword>
<dbReference type="PATRIC" id="fig|446692.4.peg.366"/>
<dbReference type="Proteomes" id="UP000075360">
    <property type="component" value="Unassembled WGS sequence"/>
</dbReference>
<name>A0A149U269_9PROT</name>
<dbReference type="AlphaFoldDB" id="A0A149U269"/>
<evidence type="ECO:0000313" key="2">
    <source>
        <dbReference type="EMBL" id="KXV59575.1"/>
    </source>
</evidence>
<feature type="transmembrane region" description="Helical" evidence="1">
    <location>
        <begin position="70"/>
        <end position="91"/>
    </location>
</feature>
<proteinExistence type="predicted"/>
<keyword evidence="1" id="KW-0812">Transmembrane</keyword>
<protein>
    <recommendedName>
        <fullName evidence="4">DUF3649 domain-containing protein</fullName>
    </recommendedName>
</protein>
<gene>
    <name evidence="2" type="ORF">AD948_08275</name>
</gene>
<dbReference type="EMBL" id="LHZU01000127">
    <property type="protein sequence ID" value="KXV59575.1"/>
    <property type="molecule type" value="Genomic_DNA"/>
</dbReference>
<keyword evidence="1" id="KW-1133">Transmembrane helix</keyword>
<feature type="transmembrane region" description="Helical" evidence="1">
    <location>
        <begin position="44"/>
        <end position="64"/>
    </location>
</feature>